<keyword evidence="2" id="KW-1185">Reference proteome</keyword>
<accession>A0A9P6ZF76</accession>
<dbReference type="EMBL" id="JABBWD010000177">
    <property type="protein sequence ID" value="KAG1763129.1"/>
    <property type="molecule type" value="Genomic_DNA"/>
</dbReference>
<reference evidence="1" key="1">
    <citation type="journal article" date="2020" name="New Phytol.">
        <title>Comparative genomics reveals dynamic genome evolution in host specialist ectomycorrhizal fungi.</title>
        <authorList>
            <person name="Lofgren L.A."/>
            <person name="Nguyen N.H."/>
            <person name="Vilgalys R."/>
            <person name="Ruytinx J."/>
            <person name="Liao H.L."/>
            <person name="Branco S."/>
            <person name="Kuo A."/>
            <person name="LaButti K."/>
            <person name="Lipzen A."/>
            <person name="Andreopoulos W."/>
            <person name="Pangilinan J."/>
            <person name="Riley R."/>
            <person name="Hundley H."/>
            <person name="Na H."/>
            <person name="Barry K."/>
            <person name="Grigoriev I.V."/>
            <person name="Stajich J.E."/>
            <person name="Kennedy P.G."/>
        </authorList>
    </citation>
    <scope>NUCLEOTIDE SEQUENCE</scope>
    <source>
        <strain evidence="1">DOB743</strain>
    </source>
</reference>
<dbReference type="AlphaFoldDB" id="A0A9P6ZF76"/>
<name>A0A9P6ZF76_9AGAM</name>
<evidence type="ECO:0000313" key="2">
    <source>
        <dbReference type="Proteomes" id="UP000714275"/>
    </source>
</evidence>
<proteinExistence type="predicted"/>
<evidence type="ECO:0000313" key="1">
    <source>
        <dbReference type="EMBL" id="KAG1763129.1"/>
    </source>
</evidence>
<organism evidence="1 2">
    <name type="scientific">Suillus placidus</name>
    <dbReference type="NCBI Taxonomy" id="48579"/>
    <lineage>
        <taxon>Eukaryota</taxon>
        <taxon>Fungi</taxon>
        <taxon>Dikarya</taxon>
        <taxon>Basidiomycota</taxon>
        <taxon>Agaricomycotina</taxon>
        <taxon>Agaricomycetes</taxon>
        <taxon>Agaricomycetidae</taxon>
        <taxon>Boletales</taxon>
        <taxon>Suillineae</taxon>
        <taxon>Suillaceae</taxon>
        <taxon>Suillus</taxon>
    </lineage>
</organism>
<sequence>MSRSPSRKRSRQCVHFGGGSVTLNQHDTDCKYKWLEEYYCAKNLELHMPDGIKVPDLDQIPEDIASPAFIPELLGWDGEGSEGGEGIIESAYVSQQEKQGAHL</sequence>
<protein>
    <submittedName>
        <fullName evidence="1">Uncharacterized protein</fullName>
    </submittedName>
</protein>
<comment type="caution">
    <text evidence="1">The sequence shown here is derived from an EMBL/GenBank/DDBJ whole genome shotgun (WGS) entry which is preliminary data.</text>
</comment>
<dbReference type="Proteomes" id="UP000714275">
    <property type="component" value="Unassembled WGS sequence"/>
</dbReference>
<gene>
    <name evidence="1" type="ORF">EV702DRAFT_1051944</name>
</gene>
<dbReference type="OrthoDB" id="2657796at2759"/>